<dbReference type="EMBL" id="AP025321">
    <property type="protein sequence ID" value="BDD12853.1"/>
    <property type="molecule type" value="Genomic_DNA"/>
</dbReference>
<evidence type="ECO:0000256" key="3">
    <source>
        <dbReference type="SAM" id="MobiDB-lite"/>
    </source>
</evidence>
<comment type="similarity">
    <text evidence="1">Belongs to the initiator RepB protein family.</text>
</comment>
<dbReference type="SUPFAM" id="SSF46785">
    <property type="entry name" value="Winged helix' DNA-binding domain"/>
    <property type="match status" value="2"/>
</dbReference>
<dbReference type="Proteomes" id="UP001348817">
    <property type="component" value="Plasmid pFA7"/>
</dbReference>
<evidence type="ECO:0000313" key="5">
    <source>
        <dbReference type="EMBL" id="BDD12853.1"/>
    </source>
</evidence>
<feature type="domain" description="Initiator Rep protein WH1" evidence="4">
    <location>
        <begin position="13"/>
        <end position="154"/>
    </location>
</feature>
<protein>
    <recommendedName>
        <fullName evidence="4">Initiator Rep protein WH1 domain-containing protein</fullName>
    </recommendedName>
</protein>
<keyword evidence="5" id="KW-0614">Plasmid</keyword>
<gene>
    <name evidence="5" type="ORF">FUAX_52850</name>
</gene>
<evidence type="ECO:0000256" key="2">
    <source>
        <dbReference type="SAM" id="Coils"/>
    </source>
</evidence>
<sequence length="459" mass="53820">MTGTTPQIRDYRIVKSNKVVNSKTLFTATQQKIVALGLYKLRNNPEQYEDIVVYLSEVTADADKRGGGYYERIKEGAKGLTGSSIQIENEDGSWESLSFVTHVQGKKGQGYILISFHKRVLPLLVNMQKEFTQYRYGFIYRMQSCYSIRIYELMIQYYPNIKHRSFTVERFRLLMNLERKYKKFADFRKNVLDVALKEINALTDINLSYKLKKRGRAFSEIEFVIRANSALTAIKKDRPPKPKTLELFPPQEENPVRDTNQTQESLELLPVEKEERSTVLSPVLYTRLSGKYGTEYLDFVIDKVIQKENVKSVPAYVNQALLKDYYKEDFREILTKRERVAEKRRKEEEKAKQKELADKISKAYNDFTLTLVEKYAHFVTEDDIHDFIKENSSNVFLKKYGRTLLDGKEDPKALYSLTMWFVRKYADELFPDDNDAFLVDFDNFTETYTKKTIHAPQKD</sequence>
<evidence type="ECO:0000259" key="4">
    <source>
        <dbReference type="Pfam" id="PF01051"/>
    </source>
</evidence>
<dbReference type="AlphaFoldDB" id="A0AAU9CRS0"/>
<evidence type="ECO:0000256" key="1">
    <source>
        <dbReference type="ARBA" id="ARBA00038283"/>
    </source>
</evidence>
<geneLocation type="plasmid" evidence="5 6">
    <name>pFA7</name>
</geneLocation>
<reference evidence="5 6" key="1">
    <citation type="submission" date="2021-12" db="EMBL/GenBank/DDBJ databases">
        <title>Genome sequencing of bacteria with rrn-lacking chromosome and rrn-plasmid.</title>
        <authorList>
            <person name="Anda M."/>
            <person name="Iwasaki W."/>
        </authorList>
    </citation>
    <scope>NUCLEOTIDE SEQUENCE [LARGE SCALE GENOMIC DNA]</scope>
    <source>
        <strain evidence="5 6">DSM 100852</strain>
        <plasmid evidence="5 6">pFA7</plasmid>
    </source>
</reference>
<dbReference type="InterPro" id="IPR036388">
    <property type="entry name" value="WH-like_DNA-bd_sf"/>
</dbReference>
<proteinExistence type="inferred from homology"/>
<dbReference type="Gene3D" id="1.10.10.10">
    <property type="entry name" value="Winged helix-like DNA-binding domain superfamily/Winged helix DNA-binding domain"/>
    <property type="match status" value="2"/>
</dbReference>
<feature type="region of interest" description="Disordered" evidence="3">
    <location>
        <begin position="242"/>
        <end position="262"/>
    </location>
</feature>
<dbReference type="KEGG" id="fax:FUAX_52850"/>
<dbReference type="GO" id="GO:0003887">
    <property type="term" value="F:DNA-directed DNA polymerase activity"/>
    <property type="evidence" value="ECO:0007669"/>
    <property type="project" value="InterPro"/>
</dbReference>
<organism evidence="5 6">
    <name type="scientific">Fulvitalea axinellae</name>
    <dbReference type="NCBI Taxonomy" id="1182444"/>
    <lineage>
        <taxon>Bacteria</taxon>
        <taxon>Pseudomonadati</taxon>
        <taxon>Bacteroidota</taxon>
        <taxon>Cytophagia</taxon>
        <taxon>Cytophagales</taxon>
        <taxon>Persicobacteraceae</taxon>
        <taxon>Fulvitalea</taxon>
    </lineage>
</organism>
<dbReference type="RefSeq" id="WP_338396094.1">
    <property type="nucleotide sequence ID" value="NZ_AP025321.1"/>
</dbReference>
<dbReference type="Pfam" id="PF01051">
    <property type="entry name" value="Rep3_N"/>
    <property type="match status" value="1"/>
</dbReference>
<keyword evidence="6" id="KW-1185">Reference proteome</keyword>
<evidence type="ECO:0000313" key="6">
    <source>
        <dbReference type="Proteomes" id="UP001348817"/>
    </source>
</evidence>
<dbReference type="InterPro" id="IPR000525">
    <property type="entry name" value="Initiator_Rep_WH1"/>
</dbReference>
<accession>A0AAU9CRS0</accession>
<feature type="coiled-coil region" evidence="2">
    <location>
        <begin position="337"/>
        <end position="366"/>
    </location>
</feature>
<keyword evidence="2" id="KW-0175">Coiled coil</keyword>
<dbReference type="InterPro" id="IPR036390">
    <property type="entry name" value="WH_DNA-bd_sf"/>
</dbReference>
<name>A0AAU9CRS0_9BACT</name>
<dbReference type="Pfam" id="PF21205">
    <property type="entry name" value="Rep3_C"/>
    <property type="match status" value="1"/>
</dbReference>
<dbReference type="GO" id="GO:0006270">
    <property type="term" value="P:DNA replication initiation"/>
    <property type="evidence" value="ECO:0007669"/>
    <property type="project" value="InterPro"/>
</dbReference>